<protein>
    <submittedName>
        <fullName evidence="1">Uncharacterized protein</fullName>
    </submittedName>
</protein>
<dbReference type="AlphaFoldDB" id="A0A0F9L1K5"/>
<reference evidence="1" key="1">
    <citation type="journal article" date="2015" name="Nature">
        <title>Complex archaea that bridge the gap between prokaryotes and eukaryotes.</title>
        <authorList>
            <person name="Spang A."/>
            <person name="Saw J.H."/>
            <person name="Jorgensen S.L."/>
            <person name="Zaremba-Niedzwiedzka K."/>
            <person name="Martijn J."/>
            <person name="Lind A.E."/>
            <person name="van Eijk R."/>
            <person name="Schleper C."/>
            <person name="Guy L."/>
            <person name="Ettema T.J."/>
        </authorList>
    </citation>
    <scope>NUCLEOTIDE SEQUENCE</scope>
</reference>
<organism evidence="1">
    <name type="scientific">marine sediment metagenome</name>
    <dbReference type="NCBI Taxonomy" id="412755"/>
    <lineage>
        <taxon>unclassified sequences</taxon>
        <taxon>metagenomes</taxon>
        <taxon>ecological metagenomes</taxon>
    </lineage>
</organism>
<accession>A0A0F9L1K5</accession>
<comment type="caution">
    <text evidence="1">The sequence shown here is derived from an EMBL/GenBank/DDBJ whole genome shotgun (WGS) entry which is preliminary data.</text>
</comment>
<dbReference type="EMBL" id="LAZR01006941">
    <property type="protein sequence ID" value="KKM88569.1"/>
    <property type="molecule type" value="Genomic_DNA"/>
</dbReference>
<evidence type="ECO:0000313" key="1">
    <source>
        <dbReference type="EMBL" id="KKM88569.1"/>
    </source>
</evidence>
<name>A0A0F9L1K5_9ZZZZ</name>
<sequence length="140" mass="15745">MATRPIKDLHTEFNTNFTFGNVSGLSAKPSIRIVGDADATDLSNGEIVLSRQSSASPINFGSKRHELYFIDGWIYINGKTSDVTISEMMDELTRLMNINNDSSGKTYDWQFEQTDYNANYQEGQMTWIISAKELYPTAIA</sequence>
<gene>
    <name evidence="1" type="ORF">LCGC14_1257420</name>
</gene>
<proteinExistence type="predicted"/>